<feature type="transmembrane region" description="Helical" evidence="1">
    <location>
        <begin position="33"/>
        <end position="53"/>
    </location>
</feature>
<dbReference type="Proteomes" id="UP000077667">
    <property type="component" value="Chromosome"/>
</dbReference>
<keyword evidence="1" id="KW-1133">Transmembrane helix</keyword>
<evidence type="ECO:0000256" key="1">
    <source>
        <dbReference type="SAM" id="Phobius"/>
    </source>
</evidence>
<reference evidence="2 3" key="1">
    <citation type="submission" date="2016-05" db="EMBL/GenBank/DDBJ databases">
        <title>Niabella ginsenosidivorans BS26 whole genome sequencing.</title>
        <authorList>
            <person name="Im W.T."/>
            <person name="Siddiqi M.Z."/>
        </authorList>
    </citation>
    <scope>NUCLEOTIDE SEQUENCE [LARGE SCALE GENOMIC DNA]</scope>
    <source>
        <strain evidence="2 3">BS26</strain>
    </source>
</reference>
<organism evidence="2 3">
    <name type="scientific">Niabella ginsenosidivorans</name>
    <dbReference type="NCBI Taxonomy" id="1176587"/>
    <lineage>
        <taxon>Bacteria</taxon>
        <taxon>Pseudomonadati</taxon>
        <taxon>Bacteroidota</taxon>
        <taxon>Chitinophagia</taxon>
        <taxon>Chitinophagales</taxon>
        <taxon>Chitinophagaceae</taxon>
        <taxon>Niabella</taxon>
    </lineage>
</organism>
<proteinExistence type="predicted"/>
<dbReference type="KEGG" id="nia:A8C56_08930"/>
<gene>
    <name evidence="2" type="ORF">A8C56_08930</name>
</gene>
<name>A0A1A9I0D6_9BACT</name>
<dbReference type="AlphaFoldDB" id="A0A1A9I0D6"/>
<evidence type="ECO:0000313" key="3">
    <source>
        <dbReference type="Proteomes" id="UP000077667"/>
    </source>
</evidence>
<dbReference type="EMBL" id="CP015772">
    <property type="protein sequence ID" value="ANH81086.1"/>
    <property type="molecule type" value="Genomic_DNA"/>
</dbReference>
<sequence length="84" mass="9948">MWNYCGDILENQKDTKALINLRYRTKQDELRHIIIMVIILGVTVFVAIKFGILKSLWLLILTSERNYNCLFTIPPVLLCYNFLR</sequence>
<evidence type="ECO:0000313" key="2">
    <source>
        <dbReference type="EMBL" id="ANH81086.1"/>
    </source>
</evidence>
<accession>A0A1A9I0D6</accession>
<keyword evidence="3" id="KW-1185">Reference proteome</keyword>
<keyword evidence="1" id="KW-0472">Membrane</keyword>
<protein>
    <submittedName>
        <fullName evidence="2">Uncharacterized protein</fullName>
    </submittedName>
</protein>
<keyword evidence="1" id="KW-0812">Transmembrane</keyword>